<gene>
    <name evidence="3" type="primary">LOC113789747</name>
</gene>
<keyword evidence="2" id="KW-1185">Reference proteome</keyword>
<dbReference type="AlphaFoldDB" id="A0A6P6XQI6"/>
<dbReference type="RefSeq" id="XP_027195126.1">
    <property type="nucleotide sequence ID" value="XM_027339325.1"/>
</dbReference>
<evidence type="ECO:0000313" key="2">
    <source>
        <dbReference type="Proteomes" id="UP000515146"/>
    </source>
</evidence>
<organism evidence="2 3">
    <name type="scientific">Dermatophagoides pteronyssinus</name>
    <name type="common">European house dust mite</name>
    <dbReference type="NCBI Taxonomy" id="6956"/>
    <lineage>
        <taxon>Eukaryota</taxon>
        <taxon>Metazoa</taxon>
        <taxon>Ecdysozoa</taxon>
        <taxon>Arthropoda</taxon>
        <taxon>Chelicerata</taxon>
        <taxon>Arachnida</taxon>
        <taxon>Acari</taxon>
        <taxon>Acariformes</taxon>
        <taxon>Sarcoptiformes</taxon>
        <taxon>Astigmata</taxon>
        <taxon>Psoroptidia</taxon>
        <taxon>Analgoidea</taxon>
        <taxon>Pyroglyphidae</taxon>
        <taxon>Dermatophagoidinae</taxon>
        <taxon>Dermatophagoides</taxon>
    </lineage>
</organism>
<accession>A0A6P6XQI6</accession>
<reference evidence="3" key="1">
    <citation type="submission" date="2025-08" db="UniProtKB">
        <authorList>
            <consortium name="RefSeq"/>
        </authorList>
    </citation>
    <scope>IDENTIFICATION</scope>
    <source>
        <strain evidence="3">Airmid</strain>
    </source>
</reference>
<evidence type="ECO:0000313" key="3">
    <source>
        <dbReference type="RefSeq" id="XP_027195126.1"/>
    </source>
</evidence>
<protein>
    <submittedName>
        <fullName evidence="3">Uncharacterized protein LOC113789747</fullName>
    </submittedName>
</protein>
<dbReference type="Proteomes" id="UP000515146">
    <property type="component" value="Unplaced"/>
</dbReference>
<dbReference type="InParanoid" id="A0A6P6XQI6"/>
<evidence type="ECO:0000256" key="1">
    <source>
        <dbReference type="SAM" id="MobiDB-lite"/>
    </source>
</evidence>
<proteinExistence type="predicted"/>
<feature type="region of interest" description="Disordered" evidence="1">
    <location>
        <begin position="1"/>
        <end position="22"/>
    </location>
</feature>
<name>A0A6P6XQI6_DERPT</name>
<sequence length="232" mass="26866">MAIIINENERTTENNDESPKKNKVIRRPSNISIKITPNLQQHSIESIQIVEMPAKSIENTQIQSCEVTSNSNATCQTAALMLSTNGNNYVLSLNIKPTDKKEQDLLNIHIPNKKIGEKLEKFLEEYGFQEYLDEKSSKITTNTDFDYRTESIAESDDEDAKSTTTTASIYANQLCRFRRRRSTTFVPTEFISHVKNDQDFFTKFNQKYIKDMFHTNNLAHLLRRPFQIFRGK</sequence>
<feature type="compositionally biased region" description="Basic and acidic residues" evidence="1">
    <location>
        <begin position="7"/>
        <end position="20"/>
    </location>
</feature>
<dbReference type="KEGG" id="dpte:113789747"/>